<evidence type="ECO:0000256" key="15">
    <source>
        <dbReference type="SAM" id="MobiDB-lite"/>
    </source>
</evidence>
<feature type="chain" id="PRO_5041489712" description="Zona pellucida sperm-binding protein 3" evidence="14">
    <location>
        <begin position="24"/>
        <end position="515"/>
    </location>
</feature>
<keyword evidence="9 14" id="KW-0732">Signal</keyword>
<dbReference type="PROSITE" id="PS51034">
    <property type="entry name" value="ZP_2"/>
    <property type="match status" value="1"/>
</dbReference>
<evidence type="ECO:0000256" key="12">
    <source>
        <dbReference type="ARBA" id="ARBA00023157"/>
    </source>
</evidence>
<evidence type="ECO:0000256" key="8">
    <source>
        <dbReference type="ARBA" id="ARBA00022692"/>
    </source>
</evidence>
<dbReference type="GO" id="GO:0005886">
    <property type="term" value="C:plasma membrane"/>
    <property type="evidence" value="ECO:0007669"/>
    <property type="project" value="UniProtKB-SubCell"/>
</dbReference>
<dbReference type="Proteomes" id="UP001152622">
    <property type="component" value="Chromosome 5"/>
</dbReference>
<evidence type="ECO:0000256" key="14">
    <source>
        <dbReference type="RuleBase" id="RU367066"/>
    </source>
</evidence>
<evidence type="ECO:0000256" key="1">
    <source>
        <dbReference type="ARBA" id="ARBA00004498"/>
    </source>
</evidence>
<comment type="subcellular location">
    <subcellularLocation>
        <location evidence="1">Secreted</location>
        <location evidence="1">Extracellular space</location>
        <location evidence="1">Extracellular matrix</location>
    </subcellularLocation>
    <subcellularLocation>
        <location evidence="14">Zona pellucida</location>
    </subcellularLocation>
    <subcellularLocation>
        <location evidence="14">Cell membrane</location>
        <topology evidence="14">Single-pass type I membrane protein</topology>
    </subcellularLocation>
</comment>
<feature type="domain" description="ZP" evidence="16">
    <location>
        <begin position="63"/>
        <end position="332"/>
    </location>
</feature>
<dbReference type="InterPro" id="IPR001507">
    <property type="entry name" value="ZP_dom"/>
</dbReference>
<evidence type="ECO:0000256" key="3">
    <source>
        <dbReference type="ARBA" id="ARBA00017980"/>
    </source>
</evidence>
<evidence type="ECO:0000256" key="2">
    <source>
        <dbReference type="ARBA" id="ARBA00006735"/>
    </source>
</evidence>
<dbReference type="Gene3D" id="2.60.40.3210">
    <property type="entry name" value="Zona pellucida, ZP-N domain"/>
    <property type="match status" value="1"/>
</dbReference>
<proteinExistence type="inferred from homology"/>
<dbReference type="Pfam" id="PF00100">
    <property type="entry name" value="Zona_pellucida"/>
    <property type="match status" value="1"/>
</dbReference>
<dbReference type="EMBL" id="JAINUF010000005">
    <property type="protein sequence ID" value="KAJ8359091.1"/>
    <property type="molecule type" value="Genomic_DNA"/>
</dbReference>
<dbReference type="FunFam" id="2.60.40.3210:FF:000001">
    <property type="entry name" value="Zona pellucida sperm-binding protein 3"/>
    <property type="match status" value="1"/>
</dbReference>
<keyword evidence="4 14" id="KW-1003">Cell membrane</keyword>
<dbReference type="GO" id="GO:0035805">
    <property type="term" value="C:egg coat"/>
    <property type="evidence" value="ECO:0007669"/>
    <property type="project" value="UniProtKB-SubCell"/>
</dbReference>
<comment type="caution">
    <text evidence="17">The sequence shown here is derived from an EMBL/GenBank/DDBJ whole genome shotgun (WGS) entry which is preliminary data.</text>
</comment>
<keyword evidence="13" id="KW-0325">Glycoprotein</keyword>
<comment type="similarity">
    <text evidence="2 14">Belongs to the ZP domain family. ZPC subfamily.</text>
</comment>
<keyword evidence="5 14" id="KW-0964">Secreted</keyword>
<comment type="domain">
    <text evidence="14">The ZP domain is involved in the polymerization of the ZP proteins to form the zona pellucida.</text>
</comment>
<comment type="function">
    <text evidence="14">Component of the zona pellucida, an extracellular matrix surrounding oocytes which mediates sperm binding, induction of the acrosome reaction and prevents post-fertilization polyspermy. The zona pellucida is composed of 3 to 4 glycoproteins, ZP1, ZP2, ZP3, and ZP4. ZP3 is essential for sperm binding and zona matrix formation.</text>
</comment>
<evidence type="ECO:0000256" key="9">
    <source>
        <dbReference type="ARBA" id="ARBA00022729"/>
    </source>
</evidence>
<sequence>MGLTDIVLRWLSGLLLISFLVDCVPLSPRTFSSTWHGKPHKGSVQEPTWVSPTAPAPRTVLVLCHESAMEIVVKADLYGTGALIDGSDLRLGFNPLAKGVQSAVKCGAAASGEGEYTITAELSDCGTVLEFTDDWLVYKNSIFYSPVPLPDGIIRLEETQIPFKCHYKRQYSVDSQILAPTWIPFVGTQSAEDALYFSLTLLIADWHSERATNVYFLGEVIRLKASVFQGNHVPLRVFADACVATLVADVNSDPRYAFIENDGCLIDAKATGSRSYFLPRTQDDSLLIQLDAFRFHQDPRNSIFITCLLRAEPVALSGQSPSRACSYTDGRWTAADGNDQACGSCDGSLGSSPGKKNTQTGVWKRGTKASEKIVTIGPLIIQESEQTNPPEVLVTENSGTSVDAPASPVDPSAVTIEAGTVVDTPRVLPVKQENTSLEDPADLMTGQPEASNESALPNQTVDFGVTSAASTEMAETLADTPILLRRSPWRLKMNRKPSPWETDGSTRSKIVKINQ</sequence>
<keyword evidence="7 14" id="KW-0165">Cleavage on pair of basic residues</keyword>
<keyword evidence="11" id="KW-0472">Membrane</keyword>
<gene>
    <name evidence="17" type="ORF">SKAU_G00156160</name>
</gene>
<dbReference type="Pfam" id="PF23344">
    <property type="entry name" value="ZP-N"/>
    <property type="match status" value="1"/>
</dbReference>
<evidence type="ECO:0000256" key="5">
    <source>
        <dbReference type="ARBA" id="ARBA00022525"/>
    </source>
</evidence>
<dbReference type="GO" id="GO:0032190">
    <property type="term" value="F:acrosin binding"/>
    <property type="evidence" value="ECO:0007669"/>
    <property type="project" value="TreeGrafter"/>
</dbReference>
<dbReference type="FunFam" id="2.60.40.4100:FF:000002">
    <property type="entry name" value="Zona pellucida sperm-binding protein 3"/>
    <property type="match status" value="1"/>
</dbReference>
<keyword evidence="6 14" id="KW-0272">Extracellular matrix</keyword>
<dbReference type="PANTHER" id="PTHR11576">
    <property type="entry name" value="ZONA PELLUCIDA SPERM-BINDING PROTEIN 3"/>
    <property type="match status" value="1"/>
</dbReference>
<evidence type="ECO:0000313" key="17">
    <source>
        <dbReference type="EMBL" id="KAJ8359091.1"/>
    </source>
</evidence>
<dbReference type="InterPro" id="IPR048290">
    <property type="entry name" value="ZP_chr"/>
</dbReference>
<feature type="compositionally biased region" description="Polar residues" evidence="15">
    <location>
        <begin position="503"/>
        <end position="515"/>
    </location>
</feature>
<keyword evidence="10" id="KW-1133">Transmembrane helix</keyword>
<dbReference type="GO" id="GO:0035804">
    <property type="term" value="F:structural constituent of egg coat"/>
    <property type="evidence" value="ECO:0007669"/>
    <property type="project" value="UniProtKB-UniRule"/>
</dbReference>
<dbReference type="GO" id="GO:0035803">
    <property type="term" value="P:egg coat formation"/>
    <property type="evidence" value="ECO:0007669"/>
    <property type="project" value="UniProtKB-UniRule"/>
</dbReference>
<protein>
    <recommendedName>
        <fullName evidence="3 14">Zona pellucida sperm-binding protein 3</fullName>
    </recommendedName>
</protein>
<evidence type="ECO:0000256" key="4">
    <source>
        <dbReference type="ARBA" id="ARBA00022475"/>
    </source>
</evidence>
<dbReference type="PRINTS" id="PR00023">
    <property type="entry name" value="ZPELLUCIDA"/>
</dbReference>
<reference evidence="17" key="1">
    <citation type="journal article" date="2023" name="Science">
        <title>Genome structures resolve the early diversification of teleost fishes.</title>
        <authorList>
            <person name="Parey E."/>
            <person name="Louis A."/>
            <person name="Montfort J."/>
            <person name="Bouchez O."/>
            <person name="Roques C."/>
            <person name="Iampietro C."/>
            <person name="Lluch J."/>
            <person name="Castinel A."/>
            <person name="Donnadieu C."/>
            <person name="Desvignes T."/>
            <person name="Floi Bucao C."/>
            <person name="Jouanno E."/>
            <person name="Wen M."/>
            <person name="Mejri S."/>
            <person name="Dirks R."/>
            <person name="Jansen H."/>
            <person name="Henkel C."/>
            <person name="Chen W.J."/>
            <person name="Zahm M."/>
            <person name="Cabau C."/>
            <person name="Klopp C."/>
            <person name="Thompson A.W."/>
            <person name="Robinson-Rechavi M."/>
            <person name="Braasch I."/>
            <person name="Lecointre G."/>
            <person name="Bobe J."/>
            <person name="Postlethwait J.H."/>
            <person name="Berthelot C."/>
            <person name="Roest Crollius H."/>
            <person name="Guiguen Y."/>
        </authorList>
    </citation>
    <scope>NUCLEOTIDE SEQUENCE</scope>
    <source>
        <strain evidence="17">WJC10195</strain>
    </source>
</reference>
<dbReference type="InterPro" id="IPR055356">
    <property type="entry name" value="ZP-N"/>
</dbReference>
<feature type="signal peptide" evidence="14">
    <location>
        <begin position="1"/>
        <end position="23"/>
    </location>
</feature>
<keyword evidence="12 14" id="KW-1015">Disulfide bond</keyword>
<evidence type="ECO:0000256" key="7">
    <source>
        <dbReference type="ARBA" id="ARBA00022685"/>
    </source>
</evidence>
<organism evidence="17 18">
    <name type="scientific">Synaphobranchus kaupii</name>
    <name type="common">Kaup's arrowtooth eel</name>
    <dbReference type="NCBI Taxonomy" id="118154"/>
    <lineage>
        <taxon>Eukaryota</taxon>
        <taxon>Metazoa</taxon>
        <taxon>Chordata</taxon>
        <taxon>Craniata</taxon>
        <taxon>Vertebrata</taxon>
        <taxon>Euteleostomi</taxon>
        <taxon>Actinopterygii</taxon>
        <taxon>Neopterygii</taxon>
        <taxon>Teleostei</taxon>
        <taxon>Anguilliformes</taxon>
        <taxon>Synaphobranchidae</taxon>
        <taxon>Synaphobranchus</taxon>
    </lineage>
</organism>
<dbReference type="InterPro" id="IPR042235">
    <property type="entry name" value="ZP-C_dom"/>
</dbReference>
<dbReference type="InterPro" id="IPR055355">
    <property type="entry name" value="ZP-C"/>
</dbReference>
<evidence type="ECO:0000256" key="6">
    <source>
        <dbReference type="ARBA" id="ARBA00022530"/>
    </source>
</evidence>
<dbReference type="GO" id="GO:2000344">
    <property type="term" value="P:positive regulation of acrosome reaction"/>
    <property type="evidence" value="ECO:0007669"/>
    <property type="project" value="UniProtKB-UniRule"/>
</dbReference>
<dbReference type="Gene3D" id="2.60.40.4100">
    <property type="entry name" value="Zona pellucida, ZP-C domain"/>
    <property type="match status" value="1"/>
</dbReference>
<evidence type="ECO:0000259" key="16">
    <source>
        <dbReference type="PROSITE" id="PS51034"/>
    </source>
</evidence>
<name>A0A9Q1FHR3_SYNKA</name>
<comment type="PTM">
    <text evidence="14">Proteolytically cleaved before the transmembrane segment to yield the secreted ectodomain incorporated in the zona pellucida.</text>
</comment>
<evidence type="ECO:0000256" key="11">
    <source>
        <dbReference type="ARBA" id="ARBA00023136"/>
    </source>
</evidence>
<dbReference type="GO" id="GO:0007339">
    <property type="term" value="P:binding of sperm to zona pellucida"/>
    <property type="evidence" value="ECO:0007669"/>
    <property type="project" value="UniProtKB-UniRule"/>
</dbReference>
<keyword evidence="18" id="KW-1185">Reference proteome</keyword>
<keyword evidence="8" id="KW-0812">Transmembrane</keyword>
<evidence type="ECO:0000256" key="13">
    <source>
        <dbReference type="ARBA" id="ARBA00023180"/>
    </source>
</evidence>
<feature type="region of interest" description="Disordered" evidence="15">
    <location>
        <begin position="489"/>
        <end position="515"/>
    </location>
</feature>
<accession>A0A9Q1FHR3</accession>
<dbReference type="PANTHER" id="PTHR11576:SF2">
    <property type="entry name" value="ZONA PELLUCIDA SPERM-BINDING PROTEIN 3"/>
    <property type="match status" value="1"/>
</dbReference>
<dbReference type="SMART" id="SM00241">
    <property type="entry name" value="ZP"/>
    <property type="match status" value="1"/>
</dbReference>
<evidence type="ECO:0000256" key="10">
    <source>
        <dbReference type="ARBA" id="ARBA00022989"/>
    </source>
</evidence>
<feature type="region of interest" description="Disordered" evidence="15">
    <location>
        <begin position="432"/>
        <end position="455"/>
    </location>
</feature>
<evidence type="ECO:0000313" key="18">
    <source>
        <dbReference type="Proteomes" id="UP001152622"/>
    </source>
</evidence>
<dbReference type="OrthoDB" id="8880842at2759"/>
<dbReference type="AlphaFoldDB" id="A0A9Q1FHR3"/>